<dbReference type="RefSeq" id="WP_131282020.1">
    <property type="nucleotide sequence ID" value="NZ_JBHSLR010000005.1"/>
</dbReference>
<dbReference type="InterPro" id="IPR051785">
    <property type="entry name" value="MMCE/EMCE_epimerase"/>
</dbReference>
<organism evidence="3 4">
    <name type="scientific">Arcanobacterium bovis</name>
    <dbReference type="NCBI Taxonomy" id="2529275"/>
    <lineage>
        <taxon>Bacteria</taxon>
        <taxon>Bacillati</taxon>
        <taxon>Actinomycetota</taxon>
        <taxon>Actinomycetes</taxon>
        <taxon>Actinomycetales</taxon>
        <taxon>Actinomycetaceae</taxon>
        <taxon>Arcanobacterium</taxon>
    </lineage>
</organism>
<dbReference type="PANTHER" id="PTHR43048:SF3">
    <property type="entry name" value="METHYLMALONYL-COA EPIMERASE, MITOCHONDRIAL"/>
    <property type="match status" value="1"/>
</dbReference>
<name>A0A4Q9UZ06_9ACTO</name>
<evidence type="ECO:0000313" key="4">
    <source>
        <dbReference type="Proteomes" id="UP000293036"/>
    </source>
</evidence>
<reference evidence="3 4" key="1">
    <citation type="submission" date="2019-02" db="EMBL/GenBank/DDBJ databases">
        <title>Arcanobacterium bovis sp. nov., isolated from the milk of a cow with mastitis.</title>
        <authorList>
            <person name="Sammra O."/>
            <person name="Foster G."/>
            <person name="Hassan A."/>
            <person name="Alssahen M."/>
            <person name="Laemmler C."/>
            <person name="Borowiak M."/>
            <person name="Malorny B."/>
            <person name="Abdulmawjood A."/>
        </authorList>
    </citation>
    <scope>NUCLEOTIDE SEQUENCE [LARGE SCALE GENOMIC DNA]</scope>
    <source>
        <strain evidence="3 4">C605018/01/1</strain>
    </source>
</reference>
<comment type="caution">
    <text evidence="3">The sequence shown here is derived from an EMBL/GenBank/DDBJ whole genome shotgun (WGS) entry which is preliminary data.</text>
</comment>
<evidence type="ECO:0000313" key="3">
    <source>
        <dbReference type="EMBL" id="TBW20963.1"/>
    </source>
</evidence>
<dbReference type="EMBL" id="SJDT01000006">
    <property type="protein sequence ID" value="TBW20963.1"/>
    <property type="molecule type" value="Genomic_DNA"/>
</dbReference>
<sequence length="184" mass="20584">MNDVLKAVKSFLTRGRNHGLNHVGVTVSDFEAAVKWYNDMFDFHLVNELRIEGETANKLASLYGTTGLSIRLGFLGTNSNAMLEIFEFTPKIEGQATNWQKNGYSHAAISVSNVAAWKRKLEARGVEFVTGVQYNNGTHWAFMKDPDGNLIELIDYHANRLILGCASNIVGRVMKKAQFGSYYM</sequence>
<dbReference type="PANTHER" id="PTHR43048">
    <property type="entry name" value="METHYLMALONYL-COA EPIMERASE"/>
    <property type="match status" value="1"/>
</dbReference>
<dbReference type="GO" id="GO:0046872">
    <property type="term" value="F:metal ion binding"/>
    <property type="evidence" value="ECO:0007669"/>
    <property type="project" value="UniProtKB-KW"/>
</dbReference>
<evidence type="ECO:0000259" key="2">
    <source>
        <dbReference type="PROSITE" id="PS51819"/>
    </source>
</evidence>
<dbReference type="GO" id="GO:0046491">
    <property type="term" value="P:L-methylmalonyl-CoA metabolic process"/>
    <property type="evidence" value="ECO:0007669"/>
    <property type="project" value="TreeGrafter"/>
</dbReference>
<dbReference type="InterPro" id="IPR004360">
    <property type="entry name" value="Glyas_Fos-R_dOase_dom"/>
</dbReference>
<dbReference type="Gene3D" id="3.10.180.10">
    <property type="entry name" value="2,3-Dihydroxybiphenyl 1,2-Dioxygenase, domain 1"/>
    <property type="match status" value="1"/>
</dbReference>
<proteinExistence type="predicted"/>
<keyword evidence="1" id="KW-0479">Metal-binding</keyword>
<dbReference type="AlphaFoldDB" id="A0A4Q9UZ06"/>
<dbReference type="PROSITE" id="PS51819">
    <property type="entry name" value="VOC"/>
    <property type="match status" value="1"/>
</dbReference>
<accession>A0A4Q9UZ06</accession>
<dbReference type="InterPro" id="IPR037523">
    <property type="entry name" value="VOC_core"/>
</dbReference>
<dbReference type="InterPro" id="IPR029068">
    <property type="entry name" value="Glyas_Bleomycin-R_OHBP_Dase"/>
</dbReference>
<feature type="domain" description="VOC" evidence="2">
    <location>
        <begin position="19"/>
        <end position="156"/>
    </location>
</feature>
<evidence type="ECO:0000256" key="1">
    <source>
        <dbReference type="ARBA" id="ARBA00022723"/>
    </source>
</evidence>
<gene>
    <name evidence="3" type="ORF">EZJ44_07705</name>
</gene>
<dbReference type="Proteomes" id="UP000293036">
    <property type="component" value="Unassembled WGS sequence"/>
</dbReference>
<dbReference type="Pfam" id="PF00903">
    <property type="entry name" value="Glyoxalase"/>
    <property type="match status" value="1"/>
</dbReference>
<dbReference type="OrthoDB" id="317332at2"/>
<dbReference type="SUPFAM" id="SSF54593">
    <property type="entry name" value="Glyoxalase/Bleomycin resistance protein/Dihydroxybiphenyl dioxygenase"/>
    <property type="match status" value="1"/>
</dbReference>
<keyword evidence="4" id="KW-1185">Reference proteome</keyword>
<dbReference type="GO" id="GO:0004493">
    <property type="term" value="F:methylmalonyl-CoA epimerase activity"/>
    <property type="evidence" value="ECO:0007669"/>
    <property type="project" value="TreeGrafter"/>
</dbReference>
<protein>
    <submittedName>
        <fullName evidence="3">VOC family protein</fullName>
    </submittedName>
</protein>